<dbReference type="PANTHER" id="PTHR11647:SF1">
    <property type="entry name" value="COLLAPSIN RESPONSE MEDIATOR PROTEIN"/>
    <property type="match status" value="1"/>
</dbReference>
<evidence type="ECO:0000313" key="2">
    <source>
        <dbReference type="EMBL" id="MFC3231434.1"/>
    </source>
</evidence>
<dbReference type="Proteomes" id="UP001595528">
    <property type="component" value="Unassembled WGS sequence"/>
</dbReference>
<keyword evidence="3" id="KW-1185">Reference proteome</keyword>
<dbReference type="SUPFAM" id="SSF51556">
    <property type="entry name" value="Metallo-dependent hydrolases"/>
    <property type="match status" value="1"/>
</dbReference>
<name>A0ABV7L9V9_9PROT</name>
<dbReference type="Pfam" id="PF07969">
    <property type="entry name" value="Amidohydro_3"/>
    <property type="match status" value="2"/>
</dbReference>
<dbReference type="InterPro" id="IPR032466">
    <property type="entry name" value="Metal_Hydrolase"/>
</dbReference>
<proteinExistence type="predicted"/>
<evidence type="ECO:0000313" key="3">
    <source>
        <dbReference type="Proteomes" id="UP001595528"/>
    </source>
</evidence>
<dbReference type="EMBL" id="JBHRTR010000054">
    <property type="protein sequence ID" value="MFC3231434.1"/>
    <property type="molecule type" value="Genomic_DNA"/>
</dbReference>
<reference evidence="3" key="1">
    <citation type="journal article" date="2019" name="Int. J. Syst. Evol. Microbiol.">
        <title>The Global Catalogue of Microorganisms (GCM) 10K type strain sequencing project: providing services to taxonomists for standard genome sequencing and annotation.</title>
        <authorList>
            <consortium name="The Broad Institute Genomics Platform"/>
            <consortium name="The Broad Institute Genome Sequencing Center for Infectious Disease"/>
            <person name="Wu L."/>
            <person name="Ma J."/>
        </authorList>
    </citation>
    <scope>NUCLEOTIDE SEQUENCE [LARGE SCALE GENOMIC DNA]</scope>
    <source>
        <strain evidence="3">KCTC 42964</strain>
    </source>
</reference>
<evidence type="ECO:0000259" key="1">
    <source>
        <dbReference type="Pfam" id="PF07969"/>
    </source>
</evidence>
<dbReference type="InterPro" id="IPR050378">
    <property type="entry name" value="Metallo-dep_Hydrolases_sf"/>
</dbReference>
<gene>
    <name evidence="2" type="ORF">ACFOGJ_29570</name>
</gene>
<organism evidence="2 3">
    <name type="scientific">Marinibaculum pumilum</name>
    <dbReference type="NCBI Taxonomy" id="1766165"/>
    <lineage>
        <taxon>Bacteria</taxon>
        <taxon>Pseudomonadati</taxon>
        <taxon>Pseudomonadota</taxon>
        <taxon>Alphaproteobacteria</taxon>
        <taxon>Rhodospirillales</taxon>
        <taxon>Rhodospirillaceae</taxon>
        <taxon>Marinibaculum</taxon>
    </lineage>
</organism>
<dbReference type="InterPro" id="IPR011059">
    <property type="entry name" value="Metal-dep_hydrolase_composite"/>
</dbReference>
<accession>A0ABV7L9V9</accession>
<sequence length="576" mass="64184">MARFDRVIKNGMIIDGSRAPRYRGDIAIKNGLIAEIGHIDAADADEVIDAAGMIVAPGFIDLHTHYDAQVFWDPYCTLSSWHGITSVVIGNCGFGFAPVKPEMRERSMLSMTRVEAIPLASMKAGMPWDWVTFPEFLDSVDATPKAVNILPYVPVGPMLIWVLGFDDAKAGRKPTDEEHAELCRLFNEALDAGGCGWSAQRMLPDGPAAVQRDFDGSPMPTDVMHDDTCRELAKVLRARNEGFMQMLMISGDNDRDQKFYEELSEISGRPMIMNVVQAFDHRPEIHRRVLAWLEDCRARGIRVVGQGLTTDAGFTFTFENWNLFDDAEAWREATTGTFEERLQKLGDPARRQALRDNMPITATGPLPEIVIVGPKSEKNKQWEDHTLALAAEKMGKHPVDVMLDIAVEENLETEFFAAPPNGKIEYLKEIVDNPYVLFGVSDGGAHTKFLTAGRYPTETICKVVREHEMITLEEAHWRLSALPAQVAGFQGRGVLQKGAPADIVVYDYENLKVLKEEIVHDLPAGEWRRIQRASGYKYVLVNGEVTIRDDQQTETYSGRLLRHGTGAAIAKAIAAE</sequence>
<dbReference type="SUPFAM" id="SSF51338">
    <property type="entry name" value="Composite domain of metallo-dependent hydrolases"/>
    <property type="match status" value="1"/>
</dbReference>
<comment type="caution">
    <text evidence="2">The sequence shown here is derived from an EMBL/GenBank/DDBJ whole genome shotgun (WGS) entry which is preliminary data.</text>
</comment>
<dbReference type="Gene3D" id="3.20.20.140">
    <property type="entry name" value="Metal-dependent hydrolases"/>
    <property type="match status" value="2"/>
</dbReference>
<dbReference type="PANTHER" id="PTHR11647">
    <property type="entry name" value="HYDRANTOINASE/DIHYDROPYRIMIDINASE FAMILY MEMBER"/>
    <property type="match status" value="1"/>
</dbReference>
<feature type="domain" description="Amidohydrolase 3" evidence="1">
    <location>
        <begin position="385"/>
        <end position="546"/>
    </location>
</feature>
<protein>
    <submittedName>
        <fullName evidence="2">Amidohydrolase family protein</fullName>
    </submittedName>
</protein>
<dbReference type="RefSeq" id="WP_379906911.1">
    <property type="nucleotide sequence ID" value="NZ_JBHRTR010000054.1"/>
</dbReference>
<feature type="domain" description="Amidohydrolase 3" evidence="1">
    <location>
        <begin position="46"/>
        <end position="138"/>
    </location>
</feature>
<dbReference type="InterPro" id="IPR013108">
    <property type="entry name" value="Amidohydro_3"/>
</dbReference>